<reference evidence="2" key="1">
    <citation type="submission" date="2020-09" db="EMBL/GenBank/DDBJ databases">
        <title>Streptomyces canutascabiei sp. nov., which causes potato common scab and is distributed across the world.</title>
        <authorList>
            <person name="Nguyen H.P."/>
            <person name="Weisberg A.J."/>
            <person name="Chang J.H."/>
            <person name="Clarke C.R."/>
        </authorList>
    </citation>
    <scope>NUCLEOTIDE SEQUENCE</scope>
    <source>
        <strain evidence="2">ID-01-6.2a</strain>
    </source>
</reference>
<accession>A0A927L5K4</accession>
<dbReference type="GeneID" id="89232591"/>
<dbReference type="AlphaFoldDB" id="A0A927L5K4"/>
<feature type="region of interest" description="Disordered" evidence="1">
    <location>
        <begin position="15"/>
        <end position="77"/>
    </location>
</feature>
<dbReference type="Proteomes" id="UP000661025">
    <property type="component" value="Unassembled WGS sequence"/>
</dbReference>
<dbReference type="EMBL" id="JACYXT010000011">
    <property type="protein sequence ID" value="MBD9726470.1"/>
    <property type="molecule type" value="Genomic_DNA"/>
</dbReference>
<name>A0A927L5K4_9ACTN</name>
<feature type="compositionally biased region" description="Low complexity" evidence="1">
    <location>
        <begin position="44"/>
        <end position="63"/>
    </location>
</feature>
<comment type="caution">
    <text evidence="2">The sequence shown here is derived from an EMBL/GenBank/DDBJ whole genome shotgun (WGS) entry which is preliminary data.</text>
</comment>
<sequence length="77" mass="7632">MSMAVVLPEVVVGDGPEAVPRVEGTEAARDGEDDDGSWSVHAVTASSRAAAGTARTRARAGSGIKERPGGQAGKGSA</sequence>
<evidence type="ECO:0000313" key="3">
    <source>
        <dbReference type="Proteomes" id="UP000661025"/>
    </source>
</evidence>
<gene>
    <name evidence="2" type="ORF">IHE70_25320</name>
</gene>
<evidence type="ECO:0000256" key="1">
    <source>
        <dbReference type="SAM" id="MobiDB-lite"/>
    </source>
</evidence>
<dbReference type="RefSeq" id="WP_192363132.1">
    <property type="nucleotide sequence ID" value="NZ_CP119182.1"/>
</dbReference>
<organism evidence="2 3">
    <name type="scientific">Streptomyces caniscabiei</name>
    <dbReference type="NCBI Taxonomy" id="2746961"/>
    <lineage>
        <taxon>Bacteria</taxon>
        <taxon>Bacillati</taxon>
        <taxon>Actinomycetota</taxon>
        <taxon>Actinomycetes</taxon>
        <taxon>Kitasatosporales</taxon>
        <taxon>Streptomycetaceae</taxon>
        <taxon>Streptomyces</taxon>
    </lineage>
</organism>
<protein>
    <submittedName>
        <fullName evidence="2">Uncharacterized protein</fullName>
    </submittedName>
</protein>
<proteinExistence type="predicted"/>
<evidence type="ECO:0000313" key="2">
    <source>
        <dbReference type="EMBL" id="MBD9726470.1"/>
    </source>
</evidence>